<evidence type="ECO:0000256" key="4">
    <source>
        <dbReference type="ARBA" id="ARBA00011218"/>
    </source>
</evidence>
<evidence type="ECO:0000256" key="7">
    <source>
        <dbReference type="ARBA" id="ARBA00022642"/>
    </source>
</evidence>
<dbReference type="SUPFAM" id="SSF51690">
    <property type="entry name" value="Nicotinate/Quinolinate PRTase C-terminal domain-like"/>
    <property type="match status" value="1"/>
</dbReference>
<evidence type="ECO:0000256" key="12">
    <source>
        <dbReference type="PIRNR" id="PIRNR006250"/>
    </source>
</evidence>
<dbReference type="Proteomes" id="UP000188320">
    <property type="component" value="Unassembled WGS sequence"/>
</dbReference>
<comment type="catalytic activity">
    <reaction evidence="11 12">
        <text>nicotinate beta-D-ribonucleotide + CO2 + diphosphate = quinolinate + 5-phospho-alpha-D-ribose 1-diphosphate + 2 H(+)</text>
        <dbReference type="Rhea" id="RHEA:12733"/>
        <dbReference type="ChEBI" id="CHEBI:15378"/>
        <dbReference type="ChEBI" id="CHEBI:16526"/>
        <dbReference type="ChEBI" id="CHEBI:29959"/>
        <dbReference type="ChEBI" id="CHEBI:33019"/>
        <dbReference type="ChEBI" id="CHEBI:57502"/>
        <dbReference type="ChEBI" id="CHEBI:58017"/>
        <dbReference type="EC" id="2.4.2.19"/>
    </reaction>
</comment>
<evidence type="ECO:0000313" key="14">
    <source>
        <dbReference type="EMBL" id="OMH80116.1"/>
    </source>
</evidence>
<dbReference type="UniPathway" id="UPA00253">
    <property type="reaction ID" value="UER00331"/>
</dbReference>
<dbReference type="Gene3D" id="3.20.20.70">
    <property type="entry name" value="Aldolase class I"/>
    <property type="match status" value="1"/>
</dbReference>
<dbReference type="NCBIfam" id="TIGR00078">
    <property type="entry name" value="nadC"/>
    <property type="match status" value="1"/>
</dbReference>
<comment type="function">
    <text evidence="1 12">Involved in the catabolism of quinolinic acid (QA).</text>
</comment>
<evidence type="ECO:0000256" key="8">
    <source>
        <dbReference type="ARBA" id="ARBA00022676"/>
    </source>
</evidence>
<evidence type="ECO:0000256" key="1">
    <source>
        <dbReference type="ARBA" id="ARBA00003237"/>
    </source>
</evidence>
<dbReference type="PIRSF" id="PIRSF006250">
    <property type="entry name" value="NadC_ModD"/>
    <property type="match status" value="1"/>
</dbReference>
<dbReference type="Pfam" id="PF01729">
    <property type="entry name" value="QRPTase_C"/>
    <property type="match status" value="1"/>
</dbReference>
<gene>
    <name evidence="14" type="ORF">AX774_g6443</name>
</gene>
<dbReference type="Gene3D" id="3.90.1170.20">
    <property type="entry name" value="Quinolinate phosphoribosyl transferase, N-terminal domain"/>
    <property type="match status" value="1"/>
</dbReference>
<dbReference type="PANTHER" id="PTHR32179">
    <property type="entry name" value="NICOTINATE-NUCLEOTIDE PYROPHOSPHORYLASE [CARBOXYLATING]"/>
    <property type="match status" value="1"/>
</dbReference>
<comment type="pathway">
    <text evidence="2 12">Cofactor biosynthesis; NAD(+) biosynthesis; nicotinate D-ribonucleotide from quinolinate: step 1/1.</text>
</comment>
<accession>A0A1R1PGL0</accession>
<comment type="similarity">
    <text evidence="3 12">Belongs to the NadC/ModD family.</text>
</comment>
<evidence type="ECO:0000256" key="3">
    <source>
        <dbReference type="ARBA" id="ARBA00009400"/>
    </source>
</evidence>
<dbReference type="GO" id="GO:0004514">
    <property type="term" value="F:nicotinate-nucleotide diphosphorylase (carboxylating) activity"/>
    <property type="evidence" value="ECO:0007669"/>
    <property type="project" value="UniProtKB-EC"/>
</dbReference>
<evidence type="ECO:0000313" key="15">
    <source>
        <dbReference type="Proteomes" id="UP000188320"/>
    </source>
</evidence>
<feature type="domain" description="Quinolinate phosphoribosyl transferase C-terminal" evidence="13">
    <location>
        <begin position="118"/>
        <end position="297"/>
    </location>
</feature>
<dbReference type="InterPro" id="IPR002638">
    <property type="entry name" value="Quinolinate_PRibosylTrfase_C"/>
</dbReference>
<keyword evidence="15" id="KW-1185">Reference proteome</keyword>
<dbReference type="CDD" id="cd01572">
    <property type="entry name" value="QPRTase"/>
    <property type="match status" value="1"/>
</dbReference>
<evidence type="ECO:0000256" key="2">
    <source>
        <dbReference type="ARBA" id="ARBA00004893"/>
    </source>
</evidence>
<dbReference type="InterPro" id="IPR037128">
    <property type="entry name" value="Quinolinate_PRibosylTase_N_sf"/>
</dbReference>
<protein>
    <recommendedName>
        <fullName evidence="6 12">Nicotinate-nucleotide pyrophosphorylase [carboxylating]</fullName>
        <ecNumber evidence="5 12">2.4.2.19</ecNumber>
    </recommendedName>
    <alternativeName>
        <fullName evidence="10 12">Quinolinate phosphoribosyltransferase [decarboxylating]</fullName>
    </alternativeName>
</protein>
<organism evidence="14 15">
    <name type="scientific">Zancudomyces culisetae</name>
    <name type="common">Gut fungus</name>
    <name type="synonym">Smittium culisetae</name>
    <dbReference type="NCBI Taxonomy" id="1213189"/>
    <lineage>
        <taxon>Eukaryota</taxon>
        <taxon>Fungi</taxon>
        <taxon>Fungi incertae sedis</taxon>
        <taxon>Zoopagomycota</taxon>
        <taxon>Kickxellomycotina</taxon>
        <taxon>Harpellomycetes</taxon>
        <taxon>Harpellales</taxon>
        <taxon>Legeriomycetaceae</taxon>
        <taxon>Zancudomyces</taxon>
    </lineage>
</organism>
<comment type="caution">
    <text evidence="14">The sequence shown here is derived from an EMBL/GenBank/DDBJ whole genome shotgun (WGS) entry which is preliminary data.</text>
</comment>
<keyword evidence="8 12" id="KW-0328">Glycosyltransferase</keyword>
<dbReference type="EC" id="2.4.2.19" evidence="5 12"/>
<dbReference type="InterPro" id="IPR013785">
    <property type="entry name" value="Aldolase_TIM"/>
</dbReference>
<name>A0A1R1PGL0_ZANCU</name>
<dbReference type="GO" id="GO:0034213">
    <property type="term" value="P:quinolinate catabolic process"/>
    <property type="evidence" value="ECO:0007669"/>
    <property type="project" value="TreeGrafter"/>
</dbReference>
<sequence length="300" mass="32733">MSENLLLSTGVKQKIIDWLSEDIPSFDYGGHVVGNEVKTADLFCKKKALKNNTFYCTSTLLSLKILTWIEWYYQEGEEIDVDKSESKRIAVAKVTGPVNKLLQGERVALNLIARCSGIATKARKLAELAKQHGYNGLVAGTRKTTPGFRIVEKYGMLVGGIDGHRMDLSSMIMLKDNHVWATGSITKAVESAKRVGGFSVKIEVECRSLDEAKEAIQAGADIVMLDNFKGKELVSAAALLKEYCCSGDLSSGRSGVLIEASGGITENNIAEYFSDSVDIISMGNITQDVNHIDFSLKVTH</sequence>
<dbReference type="InterPro" id="IPR036068">
    <property type="entry name" value="Nicotinate_pribotase-like_C"/>
</dbReference>
<evidence type="ECO:0000256" key="5">
    <source>
        <dbReference type="ARBA" id="ARBA00011944"/>
    </source>
</evidence>
<dbReference type="GO" id="GO:0009435">
    <property type="term" value="P:NAD+ biosynthetic process"/>
    <property type="evidence" value="ECO:0007669"/>
    <property type="project" value="UniProtKB-UniPathway"/>
</dbReference>
<evidence type="ECO:0000256" key="9">
    <source>
        <dbReference type="ARBA" id="ARBA00022679"/>
    </source>
</evidence>
<reference evidence="15" key="1">
    <citation type="submission" date="2017-01" db="EMBL/GenBank/DDBJ databases">
        <authorList>
            <person name="Wang Y."/>
            <person name="White M."/>
            <person name="Kvist S."/>
            <person name="Moncalvo J.-M."/>
        </authorList>
    </citation>
    <scope>NUCLEOTIDE SEQUENCE [LARGE SCALE GENOMIC DNA]</scope>
    <source>
        <strain evidence="15">COL-18-3</strain>
    </source>
</reference>
<dbReference type="InterPro" id="IPR004393">
    <property type="entry name" value="NadC"/>
</dbReference>
<dbReference type="InterPro" id="IPR027277">
    <property type="entry name" value="NadC/ModD"/>
</dbReference>
<evidence type="ECO:0000256" key="6">
    <source>
        <dbReference type="ARBA" id="ARBA00020990"/>
    </source>
</evidence>
<comment type="subunit">
    <text evidence="4 12">Hexamer formed by 3 homodimers.</text>
</comment>
<dbReference type="GO" id="GO:0005737">
    <property type="term" value="C:cytoplasm"/>
    <property type="evidence" value="ECO:0007669"/>
    <property type="project" value="TreeGrafter"/>
</dbReference>
<dbReference type="AlphaFoldDB" id="A0A1R1PGL0"/>
<dbReference type="EMBL" id="LSSK01001304">
    <property type="protein sequence ID" value="OMH80116.1"/>
    <property type="molecule type" value="Genomic_DNA"/>
</dbReference>
<dbReference type="FunFam" id="3.20.20.70:FF:000090">
    <property type="entry name" value="Nicotinate-nucleotide pyrophosphorylase [carboxylating]"/>
    <property type="match status" value="1"/>
</dbReference>
<proteinExistence type="inferred from homology"/>
<evidence type="ECO:0000256" key="11">
    <source>
        <dbReference type="ARBA" id="ARBA00047445"/>
    </source>
</evidence>
<keyword evidence="7 12" id="KW-0662">Pyridine nucleotide biosynthesis</keyword>
<dbReference type="OrthoDB" id="10067394at2759"/>
<dbReference type="SUPFAM" id="SSF54675">
    <property type="entry name" value="Nicotinate/Quinolinate PRTase N-terminal domain-like"/>
    <property type="match status" value="1"/>
</dbReference>
<evidence type="ECO:0000259" key="13">
    <source>
        <dbReference type="Pfam" id="PF01729"/>
    </source>
</evidence>
<dbReference type="PANTHER" id="PTHR32179:SF3">
    <property type="entry name" value="NICOTINATE-NUCLEOTIDE PYROPHOSPHORYLASE [CARBOXYLATING]"/>
    <property type="match status" value="1"/>
</dbReference>
<keyword evidence="9 12" id="KW-0808">Transferase</keyword>
<evidence type="ECO:0000256" key="10">
    <source>
        <dbReference type="ARBA" id="ARBA00033102"/>
    </source>
</evidence>